<proteinExistence type="predicted"/>
<dbReference type="RefSeq" id="WP_215819787.1">
    <property type="nucleotide sequence ID" value="NZ_JAGSOY010000022.1"/>
</dbReference>
<dbReference type="Proteomes" id="UP000690515">
    <property type="component" value="Unassembled WGS sequence"/>
</dbReference>
<name>A0ABS5ZC50_9GAMM</name>
<evidence type="ECO:0000313" key="2">
    <source>
        <dbReference type="Proteomes" id="UP000690515"/>
    </source>
</evidence>
<sequence>MAMLPNMVMAKTGLLGIAPYPNAKIEHEEQRDVANHQIVLSAVRKVDGLLRTDKELWLDGTLHRVVYQIPTGHSNKDAFNYFVEQISKSGSTVLFRCEERRCGSSNMWANQVFEVARLYGPDREQYYLVAKHFEQQQLYYIALYTIRRGNRRVYAMVETFKPKQKPAEQSLINADALLSQLNEEGFADVFGIPDETKQIANNVNYQALKRLLTEHSLRLVIVGQGSWQVSSQASLSSSLQMGLEYAKKIQQQLIQDGVAEKDILVMSSGPALSINHQTLPTIRIIKQQ</sequence>
<reference evidence="1 2" key="1">
    <citation type="submission" date="2021-04" db="EMBL/GenBank/DDBJ databases">
        <authorList>
            <person name="Pira H."/>
            <person name="Risdian C."/>
            <person name="Wink J."/>
        </authorList>
    </citation>
    <scope>NUCLEOTIDE SEQUENCE [LARGE SCALE GENOMIC DNA]</scope>
    <source>
        <strain evidence="1 2">WH53</strain>
    </source>
</reference>
<dbReference type="Pfam" id="PF16234">
    <property type="entry name" value="DUF4892"/>
    <property type="match status" value="1"/>
</dbReference>
<dbReference type="InterPro" id="IPR032608">
    <property type="entry name" value="DUF4892"/>
</dbReference>
<protein>
    <submittedName>
        <fullName evidence="1">DUF4892 domain-containing protein</fullName>
    </submittedName>
</protein>
<dbReference type="EMBL" id="JAGSOY010000022">
    <property type="protein sequence ID" value="MBU2711632.1"/>
    <property type="molecule type" value="Genomic_DNA"/>
</dbReference>
<gene>
    <name evidence="1" type="ORF">KCG35_11230</name>
</gene>
<comment type="caution">
    <text evidence="1">The sequence shown here is derived from an EMBL/GenBank/DDBJ whole genome shotgun (WGS) entry which is preliminary data.</text>
</comment>
<organism evidence="1 2">
    <name type="scientific">Zooshikella harenae</name>
    <dbReference type="NCBI Taxonomy" id="2827238"/>
    <lineage>
        <taxon>Bacteria</taxon>
        <taxon>Pseudomonadati</taxon>
        <taxon>Pseudomonadota</taxon>
        <taxon>Gammaproteobacteria</taxon>
        <taxon>Oceanospirillales</taxon>
        <taxon>Zooshikellaceae</taxon>
        <taxon>Zooshikella</taxon>
    </lineage>
</organism>
<keyword evidence="2" id="KW-1185">Reference proteome</keyword>
<evidence type="ECO:0000313" key="1">
    <source>
        <dbReference type="EMBL" id="MBU2711632.1"/>
    </source>
</evidence>
<accession>A0ABS5ZC50</accession>